<accession>A0A9D1CEK2</accession>
<evidence type="ECO:0000256" key="1">
    <source>
        <dbReference type="ARBA" id="ARBA00004651"/>
    </source>
</evidence>
<comment type="similarity">
    <text evidence="2">Belongs to the NrfD family.</text>
</comment>
<feature type="transmembrane region" description="Helical" evidence="7">
    <location>
        <begin position="262"/>
        <end position="283"/>
    </location>
</feature>
<feature type="transmembrane region" description="Helical" evidence="7">
    <location>
        <begin position="20"/>
        <end position="41"/>
    </location>
</feature>
<feature type="transmembrane region" description="Helical" evidence="7">
    <location>
        <begin position="147"/>
        <end position="168"/>
    </location>
</feature>
<dbReference type="PANTHER" id="PTHR34856">
    <property type="entry name" value="PROTEIN NRFD"/>
    <property type="match status" value="1"/>
</dbReference>
<dbReference type="Pfam" id="PF03916">
    <property type="entry name" value="NrfD"/>
    <property type="match status" value="1"/>
</dbReference>
<dbReference type="InterPro" id="IPR052049">
    <property type="entry name" value="Electron_transfer_protein"/>
</dbReference>
<dbReference type="GO" id="GO:0005886">
    <property type="term" value="C:plasma membrane"/>
    <property type="evidence" value="ECO:0007669"/>
    <property type="project" value="UniProtKB-SubCell"/>
</dbReference>
<evidence type="ECO:0000256" key="2">
    <source>
        <dbReference type="ARBA" id="ARBA00008929"/>
    </source>
</evidence>
<protein>
    <submittedName>
        <fullName evidence="8">Polysulfide reductase NrfD</fullName>
    </submittedName>
</protein>
<keyword evidence="6 7" id="KW-0472">Membrane</keyword>
<dbReference type="AlphaFoldDB" id="A0A9D1CEK2"/>
<organism evidence="8 9">
    <name type="scientific">Aquifex aeolicus</name>
    <dbReference type="NCBI Taxonomy" id="63363"/>
    <lineage>
        <taxon>Bacteria</taxon>
        <taxon>Pseudomonadati</taxon>
        <taxon>Aquificota</taxon>
        <taxon>Aquificia</taxon>
        <taxon>Aquificales</taxon>
        <taxon>Aquificaceae</taxon>
        <taxon>Aquifex</taxon>
    </lineage>
</organism>
<sequence>MVGIDFHQLLTFEPQQSWHLGIAIYLFLGGLGGAMGFLAAVNHLIFKNRDPVMHFWGVLLGILLVNFGAIFLLLHMLQPFKFILATFGAIVFNGNFHPWILWGADIIILFSTFGILWALTYVKEVPGLKKIGFLVALSEKLKGFENALAWLTFIFGIGAFTYTGFLLSVAPSIPAWSHPLVPILFAVSALSTATAYYMLYTFLFKGRSEEERQKRDWWSLFNEKLDITLIVAELIILGSYFNYLYYATAGGKYVFEKVMGDIGFWVLFMFLGLIVPLVLEIVAVRKHVKILIPVAAILVIFGGFLLRYYILHYGIYTYPWPS</sequence>
<evidence type="ECO:0000256" key="4">
    <source>
        <dbReference type="ARBA" id="ARBA00022692"/>
    </source>
</evidence>
<comment type="subcellular location">
    <subcellularLocation>
        <location evidence="1">Cell membrane</location>
        <topology evidence="1">Multi-pass membrane protein</topology>
    </subcellularLocation>
</comment>
<feature type="transmembrane region" description="Helical" evidence="7">
    <location>
        <begin position="225"/>
        <end position="246"/>
    </location>
</feature>
<evidence type="ECO:0000256" key="5">
    <source>
        <dbReference type="ARBA" id="ARBA00022989"/>
    </source>
</evidence>
<evidence type="ECO:0000313" key="9">
    <source>
        <dbReference type="Proteomes" id="UP000606463"/>
    </source>
</evidence>
<evidence type="ECO:0000313" key="8">
    <source>
        <dbReference type="EMBL" id="HIP97975.1"/>
    </source>
</evidence>
<dbReference type="EMBL" id="DQVE01000012">
    <property type="protein sequence ID" value="HIP97975.1"/>
    <property type="molecule type" value="Genomic_DNA"/>
</dbReference>
<feature type="transmembrane region" description="Helical" evidence="7">
    <location>
        <begin position="180"/>
        <end position="204"/>
    </location>
</feature>
<evidence type="ECO:0000256" key="3">
    <source>
        <dbReference type="ARBA" id="ARBA00022475"/>
    </source>
</evidence>
<evidence type="ECO:0000256" key="7">
    <source>
        <dbReference type="SAM" id="Phobius"/>
    </source>
</evidence>
<keyword evidence="4 7" id="KW-0812">Transmembrane</keyword>
<dbReference type="InterPro" id="IPR005614">
    <property type="entry name" value="NrfD-like"/>
</dbReference>
<feature type="transmembrane region" description="Helical" evidence="7">
    <location>
        <begin position="290"/>
        <end position="310"/>
    </location>
</feature>
<dbReference type="PANTHER" id="PTHR34856:SF2">
    <property type="entry name" value="PROTEIN NRFD"/>
    <property type="match status" value="1"/>
</dbReference>
<name>A0A9D1CEK2_AQUAO</name>
<dbReference type="Gene3D" id="1.20.1630.10">
    <property type="entry name" value="Formate dehydrogenase/DMSO reductase domain"/>
    <property type="match status" value="1"/>
</dbReference>
<gene>
    <name evidence="8" type="ORF">EYH37_01215</name>
</gene>
<evidence type="ECO:0000256" key="6">
    <source>
        <dbReference type="ARBA" id="ARBA00023136"/>
    </source>
</evidence>
<comment type="caution">
    <text evidence="8">The sequence shown here is derived from an EMBL/GenBank/DDBJ whole genome shotgun (WGS) entry which is preliminary data.</text>
</comment>
<keyword evidence="5 7" id="KW-1133">Transmembrane helix</keyword>
<dbReference type="Proteomes" id="UP000606463">
    <property type="component" value="Unassembled WGS sequence"/>
</dbReference>
<feature type="transmembrane region" description="Helical" evidence="7">
    <location>
        <begin position="53"/>
        <end position="74"/>
    </location>
</feature>
<keyword evidence="3" id="KW-1003">Cell membrane</keyword>
<proteinExistence type="inferred from homology"/>
<feature type="transmembrane region" description="Helical" evidence="7">
    <location>
        <begin position="99"/>
        <end position="122"/>
    </location>
</feature>
<reference evidence="8" key="1">
    <citation type="journal article" date="2020" name="ISME J.">
        <title>Gammaproteobacteria mediating utilization of methyl-, sulfur- and petroleum organic compounds in deep ocean hydrothermal plumes.</title>
        <authorList>
            <person name="Zhou Z."/>
            <person name="Liu Y."/>
            <person name="Pan J."/>
            <person name="Cron B.R."/>
            <person name="Toner B.M."/>
            <person name="Anantharaman K."/>
            <person name="Breier J.A."/>
            <person name="Dick G.J."/>
            <person name="Li M."/>
        </authorList>
    </citation>
    <scope>NUCLEOTIDE SEQUENCE</scope>
    <source>
        <strain evidence="8">SZUA-1501</strain>
    </source>
</reference>